<dbReference type="EMBL" id="CP010525">
    <property type="protein sequence ID" value="AJO21519.1"/>
    <property type="molecule type" value="Genomic_DNA"/>
</dbReference>
<sequence length="38" mass="4434">MSECLICDEFFSVPARIEKKQTKTGRNFARFVYNGLFS</sequence>
<organism evidence="1 2">
    <name type="scientific">Heyndrickxia coagulans</name>
    <name type="common">Weizmannia coagulans</name>
    <dbReference type="NCBI Taxonomy" id="1398"/>
    <lineage>
        <taxon>Bacteria</taxon>
        <taxon>Bacillati</taxon>
        <taxon>Bacillota</taxon>
        <taxon>Bacilli</taxon>
        <taxon>Bacillales</taxon>
        <taxon>Bacillaceae</taxon>
        <taxon>Heyndrickxia</taxon>
    </lineage>
</organism>
<dbReference type="AlphaFoldDB" id="A0AAN0T3V2"/>
<proteinExistence type="predicted"/>
<dbReference type="Proteomes" id="UP000032024">
    <property type="component" value="Chromosome"/>
</dbReference>
<evidence type="ECO:0000313" key="2">
    <source>
        <dbReference type="Proteomes" id="UP000032024"/>
    </source>
</evidence>
<accession>A0AAN0T3V2</accession>
<keyword evidence="2" id="KW-1185">Reference proteome</keyword>
<gene>
    <name evidence="1" type="ORF">SB48_HM08orf01110</name>
</gene>
<name>A0AAN0T3V2_HEYCO</name>
<reference evidence="2" key="1">
    <citation type="submission" date="2015-01" db="EMBL/GenBank/DDBJ databases">
        <title>Comparative genome analysis of Bacillus coagulans HM-08, Clostridium butyricum HM-68, Bacillus subtilis HM-66 and Bacillus paralicheniformis BL-09.</title>
        <authorList>
            <person name="Zhang H."/>
        </authorList>
    </citation>
    <scope>NUCLEOTIDE SEQUENCE [LARGE SCALE GENOMIC DNA]</scope>
    <source>
        <strain evidence="2">HM-08</strain>
    </source>
</reference>
<evidence type="ECO:0000313" key="1">
    <source>
        <dbReference type="EMBL" id="AJO21519.1"/>
    </source>
</evidence>
<protein>
    <submittedName>
        <fullName evidence="1">Uncharacterized protein</fullName>
    </submittedName>
</protein>